<accession>A0A8S5LHU6</accession>
<keyword evidence="1" id="KW-0812">Transmembrane</keyword>
<sequence length="31" mass="3313">MSCSLCCSILARASVRVIFLLPVLFVAMGVL</sequence>
<reference evidence="2" key="1">
    <citation type="journal article" date="2021" name="Proc. Natl. Acad. Sci. U.S.A.">
        <title>A Catalog of Tens of Thousands of Viruses from Human Metagenomes Reveals Hidden Associations with Chronic Diseases.</title>
        <authorList>
            <person name="Tisza M.J."/>
            <person name="Buck C.B."/>
        </authorList>
    </citation>
    <scope>NUCLEOTIDE SEQUENCE</scope>
    <source>
        <strain evidence="2">CtR0j7</strain>
    </source>
</reference>
<organism evidence="2">
    <name type="scientific">Siphoviridae sp. ctR0j7</name>
    <dbReference type="NCBI Taxonomy" id="2823580"/>
    <lineage>
        <taxon>Viruses</taxon>
        <taxon>Duplodnaviria</taxon>
        <taxon>Heunggongvirae</taxon>
        <taxon>Uroviricota</taxon>
        <taxon>Caudoviricetes</taxon>
    </lineage>
</organism>
<dbReference type="EMBL" id="BK014722">
    <property type="protein sequence ID" value="DAD69514.1"/>
    <property type="molecule type" value="Genomic_DNA"/>
</dbReference>
<proteinExistence type="predicted"/>
<protein>
    <submittedName>
        <fullName evidence="2">Uncharacterized protein</fullName>
    </submittedName>
</protein>
<name>A0A8S5LHU6_9CAUD</name>
<keyword evidence="1" id="KW-0472">Membrane</keyword>
<evidence type="ECO:0000256" key="1">
    <source>
        <dbReference type="SAM" id="Phobius"/>
    </source>
</evidence>
<keyword evidence="1" id="KW-1133">Transmembrane helix</keyword>
<feature type="transmembrane region" description="Helical" evidence="1">
    <location>
        <begin position="9"/>
        <end position="30"/>
    </location>
</feature>
<evidence type="ECO:0000313" key="2">
    <source>
        <dbReference type="EMBL" id="DAD69514.1"/>
    </source>
</evidence>